<dbReference type="NCBIfam" id="NF008425">
    <property type="entry name" value="PRK11259.1"/>
    <property type="match status" value="1"/>
</dbReference>
<evidence type="ECO:0000256" key="4">
    <source>
        <dbReference type="ARBA" id="ARBA00023002"/>
    </source>
</evidence>
<dbReference type="PANTHER" id="PTHR10961">
    <property type="entry name" value="PEROXISOMAL SARCOSINE OXIDASE"/>
    <property type="match status" value="1"/>
</dbReference>
<keyword evidence="4 6" id="KW-0560">Oxidoreductase</keyword>
<keyword evidence="2" id="KW-0285">Flavoprotein</keyword>
<dbReference type="InterPro" id="IPR036188">
    <property type="entry name" value="FAD/NAD-bd_sf"/>
</dbReference>
<organism evidence="6 7">
    <name type="scientific">Ancylobacter tetraedralis</name>
    <dbReference type="NCBI Taxonomy" id="217068"/>
    <lineage>
        <taxon>Bacteria</taxon>
        <taxon>Pseudomonadati</taxon>
        <taxon>Pseudomonadota</taxon>
        <taxon>Alphaproteobacteria</taxon>
        <taxon>Hyphomicrobiales</taxon>
        <taxon>Xanthobacteraceae</taxon>
        <taxon>Ancylobacter</taxon>
    </lineage>
</organism>
<dbReference type="EC" id="1.5.3.1" evidence="6"/>
<evidence type="ECO:0000256" key="3">
    <source>
        <dbReference type="ARBA" id="ARBA00022827"/>
    </source>
</evidence>
<protein>
    <submittedName>
        <fullName evidence="6">Sarcosine oxidase</fullName>
        <ecNumber evidence="6">1.5.3.1</ecNumber>
    </submittedName>
</protein>
<dbReference type="SUPFAM" id="SSF54373">
    <property type="entry name" value="FAD-linked reductases, C-terminal domain"/>
    <property type="match status" value="1"/>
</dbReference>
<dbReference type="GO" id="GO:0008115">
    <property type="term" value="F:sarcosine oxidase activity"/>
    <property type="evidence" value="ECO:0007669"/>
    <property type="project" value="UniProtKB-EC"/>
</dbReference>
<sequence length="385" mass="40696">MTALDYDVAVIGLGAMGSAALAHLSARGQRVLGLEAYSPAHGLSSSHGDSRIIRLGYFEDPSYVPLLRRAYENWRALERDTGRDVLTITGVLQIGRPDSPIVSGTLASCRAYDLDHEVLDRADMARRYPAFALDADEIAVFETQGGFVRPEAAVAACLDLARRNGAQIRMPARVTAIAPDDGGVTLHIGTERVRVGRVVAATGPWIGQLIPALAALASPIRQVVAWYAPKDEAATALGTMPVFLRDAGPVGSFFGFPQLDGAGVKVGKHAHFREPITDPDAPNPPVNDADTALLDDFIARRLPLAAGRRLAATTCRYTMLPGEDFLLDTLPGAPNVVVASPCSGHGYKFASVVGEILADLAQHGETALPITAFSFAALEAKAATA</sequence>
<dbReference type="RefSeq" id="WP_183187802.1">
    <property type="nucleotide sequence ID" value="NZ_JACICD010000001.1"/>
</dbReference>
<dbReference type="SUPFAM" id="SSF51905">
    <property type="entry name" value="FAD/NAD(P)-binding domain"/>
    <property type="match status" value="1"/>
</dbReference>
<keyword evidence="3" id="KW-0274">FAD</keyword>
<gene>
    <name evidence="6" type="ORF">FHS55_000177</name>
</gene>
<evidence type="ECO:0000259" key="5">
    <source>
        <dbReference type="Pfam" id="PF01266"/>
    </source>
</evidence>
<evidence type="ECO:0000313" key="6">
    <source>
        <dbReference type="EMBL" id="MBB3769591.1"/>
    </source>
</evidence>
<name>A0A839Z3W0_9HYPH</name>
<dbReference type="EMBL" id="JACICD010000001">
    <property type="protein sequence ID" value="MBB3769591.1"/>
    <property type="molecule type" value="Genomic_DNA"/>
</dbReference>
<comment type="cofactor">
    <cofactor evidence="1">
        <name>FAD</name>
        <dbReference type="ChEBI" id="CHEBI:57692"/>
    </cofactor>
</comment>
<dbReference type="AlphaFoldDB" id="A0A839Z3W0"/>
<accession>A0A839Z3W0</accession>
<dbReference type="Proteomes" id="UP000533469">
    <property type="component" value="Unassembled WGS sequence"/>
</dbReference>
<dbReference type="InterPro" id="IPR006076">
    <property type="entry name" value="FAD-dep_OxRdtase"/>
</dbReference>
<reference evidence="6 7" key="1">
    <citation type="submission" date="2020-08" db="EMBL/GenBank/DDBJ databases">
        <title>Genomic Encyclopedia of Type Strains, Phase IV (KMG-IV): sequencing the most valuable type-strain genomes for metagenomic binning, comparative biology and taxonomic classification.</title>
        <authorList>
            <person name="Goeker M."/>
        </authorList>
    </citation>
    <scope>NUCLEOTIDE SEQUENCE [LARGE SCALE GENOMIC DNA]</scope>
    <source>
        <strain evidence="6 7">DSM 5895</strain>
    </source>
</reference>
<comment type="caution">
    <text evidence="6">The sequence shown here is derived from an EMBL/GenBank/DDBJ whole genome shotgun (WGS) entry which is preliminary data.</text>
</comment>
<evidence type="ECO:0000256" key="2">
    <source>
        <dbReference type="ARBA" id="ARBA00022630"/>
    </source>
</evidence>
<dbReference type="Gene3D" id="3.30.9.10">
    <property type="entry name" value="D-Amino Acid Oxidase, subunit A, domain 2"/>
    <property type="match status" value="1"/>
</dbReference>
<evidence type="ECO:0000313" key="7">
    <source>
        <dbReference type="Proteomes" id="UP000533469"/>
    </source>
</evidence>
<dbReference type="InterPro" id="IPR045170">
    <property type="entry name" value="MTOX"/>
</dbReference>
<feature type="domain" description="FAD dependent oxidoreductase" evidence="5">
    <location>
        <begin position="7"/>
        <end position="360"/>
    </location>
</feature>
<evidence type="ECO:0000256" key="1">
    <source>
        <dbReference type="ARBA" id="ARBA00001974"/>
    </source>
</evidence>
<dbReference type="PANTHER" id="PTHR10961:SF7">
    <property type="entry name" value="FAD DEPENDENT OXIDOREDUCTASE DOMAIN-CONTAINING PROTEIN"/>
    <property type="match status" value="1"/>
</dbReference>
<proteinExistence type="predicted"/>
<dbReference type="Gene3D" id="3.50.50.60">
    <property type="entry name" value="FAD/NAD(P)-binding domain"/>
    <property type="match status" value="1"/>
</dbReference>
<dbReference type="Pfam" id="PF01266">
    <property type="entry name" value="DAO"/>
    <property type="match status" value="1"/>
</dbReference>
<dbReference type="GO" id="GO:0050660">
    <property type="term" value="F:flavin adenine dinucleotide binding"/>
    <property type="evidence" value="ECO:0007669"/>
    <property type="project" value="InterPro"/>
</dbReference>
<keyword evidence="7" id="KW-1185">Reference proteome</keyword>